<dbReference type="RefSeq" id="WP_072966964.1">
    <property type="nucleotide sequence ID" value="NZ_FRAJ01000010.1"/>
</dbReference>
<protein>
    <recommendedName>
        <fullName evidence="3">phosphoenolpyruvate--glycerone phosphotransferase</fullName>
        <ecNumber evidence="3">2.7.1.121</ecNumber>
    </recommendedName>
</protein>
<dbReference type="PANTHER" id="PTHR38594">
    <property type="entry name" value="PEP-DEPENDENT DIHYDROXYACETONE KINASE, PHOSPHORYL DONOR SUBUNIT DHAM"/>
    <property type="match status" value="1"/>
</dbReference>
<organism evidence="7 8">
    <name type="scientific">Caminicella sporogenes DSM 14501</name>
    <dbReference type="NCBI Taxonomy" id="1121266"/>
    <lineage>
        <taxon>Bacteria</taxon>
        <taxon>Bacillati</taxon>
        <taxon>Bacillota</taxon>
        <taxon>Clostridia</taxon>
        <taxon>Peptostreptococcales</taxon>
        <taxon>Caminicellaceae</taxon>
        <taxon>Caminicella</taxon>
    </lineage>
</organism>
<dbReference type="Proteomes" id="UP000184082">
    <property type="component" value="Unassembled WGS sequence"/>
</dbReference>
<keyword evidence="8" id="KW-1185">Reference proteome</keyword>
<dbReference type="Pfam" id="PF03610">
    <property type="entry name" value="EIIA-man"/>
    <property type="match status" value="1"/>
</dbReference>
<dbReference type="GO" id="GO:0009401">
    <property type="term" value="P:phosphoenolpyruvate-dependent sugar phosphotransferase system"/>
    <property type="evidence" value="ECO:0007669"/>
    <property type="project" value="InterPro"/>
</dbReference>
<dbReference type="GO" id="GO:0016020">
    <property type="term" value="C:membrane"/>
    <property type="evidence" value="ECO:0007669"/>
    <property type="project" value="InterPro"/>
</dbReference>
<evidence type="ECO:0000313" key="8">
    <source>
        <dbReference type="Proteomes" id="UP000184082"/>
    </source>
</evidence>
<comment type="catalytic activity">
    <reaction evidence="1">
        <text>dihydroxyacetone + phosphoenolpyruvate = dihydroxyacetone phosphate + pyruvate</text>
        <dbReference type="Rhea" id="RHEA:18381"/>
        <dbReference type="ChEBI" id="CHEBI:15361"/>
        <dbReference type="ChEBI" id="CHEBI:16016"/>
        <dbReference type="ChEBI" id="CHEBI:57642"/>
        <dbReference type="ChEBI" id="CHEBI:58702"/>
        <dbReference type="EC" id="2.7.1.121"/>
    </reaction>
</comment>
<dbReference type="InterPro" id="IPR036662">
    <property type="entry name" value="PTS_EIIA_man-typ_sf"/>
</dbReference>
<keyword evidence="7" id="KW-0418">Kinase</keyword>
<evidence type="ECO:0000256" key="4">
    <source>
        <dbReference type="ARBA" id="ARBA00022679"/>
    </source>
</evidence>
<dbReference type="InterPro" id="IPR012844">
    <property type="entry name" value="DhaM_N"/>
</dbReference>
<dbReference type="AlphaFoldDB" id="A0A1M6Q698"/>
<sequence length="130" mass="13487">MVGIVIVSHSEKIAEGVVELCSQMAQGEVKVIAAGGTEDGRIGTDAVRIMEAIKKANSGDGVLILVDMGSAIMSTQLALDLLDEDLKNNVVIVDAPIVEGSIGAVVQASIGSCLQEVKKVAEESKNLKKI</sequence>
<dbReference type="GO" id="GO:0019563">
    <property type="term" value="P:glycerol catabolic process"/>
    <property type="evidence" value="ECO:0007669"/>
    <property type="project" value="InterPro"/>
</dbReference>
<dbReference type="NCBIfam" id="TIGR02364">
    <property type="entry name" value="dha_pts"/>
    <property type="match status" value="1"/>
</dbReference>
<comment type="function">
    <text evidence="2">Component of the dihydroxyacetone kinase complex, which is responsible for the phosphoenolpyruvate (PEP)-dependent phosphorylation of dihydroxyacetone. DhaM serves as the phosphoryl donor. Is phosphorylated by phosphoenolpyruvate in an EI- and HPr-dependent reaction, and a phosphorelay system on histidine residues finally leads to phosphoryl transfer to DhaL and dihydroxyacetone.</text>
</comment>
<evidence type="ECO:0000256" key="5">
    <source>
        <dbReference type="ARBA" id="ARBA00046577"/>
    </source>
</evidence>
<proteinExistence type="predicted"/>
<gene>
    <name evidence="7" type="ORF">SAMN02745883_01405</name>
</gene>
<evidence type="ECO:0000313" key="7">
    <source>
        <dbReference type="EMBL" id="SHK15668.1"/>
    </source>
</evidence>
<dbReference type="PROSITE" id="PS51096">
    <property type="entry name" value="PTS_EIIA_TYPE_4"/>
    <property type="match status" value="1"/>
</dbReference>
<reference evidence="7 8" key="1">
    <citation type="submission" date="2016-11" db="EMBL/GenBank/DDBJ databases">
        <authorList>
            <person name="Jaros S."/>
            <person name="Januszkiewicz K."/>
            <person name="Wedrychowicz H."/>
        </authorList>
    </citation>
    <scope>NUCLEOTIDE SEQUENCE [LARGE SCALE GENOMIC DNA]</scope>
    <source>
        <strain evidence="7 8">DSM 14501</strain>
    </source>
</reference>
<feature type="domain" description="PTS EIIA type-4" evidence="6">
    <location>
        <begin position="1"/>
        <end position="128"/>
    </location>
</feature>
<dbReference type="STRING" id="1121266.SAMN02745883_01405"/>
<accession>A0A1M6Q698</accession>
<dbReference type="EC" id="2.7.1.121" evidence="3"/>
<evidence type="ECO:0000256" key="2">
    <source>
        <dbReference type="ARBA" id="ARBA00002788"/>
    </source>
</evidence>
<evidence type="ECO:0000256" key="1">
    <source>
        <dbReference type="ARBA" id="ARBA00001113"/>
    </source>
</evidence>
<dbReference type="EMBL" id="FRAJ01000010">
    <property type="protein sequence ID" value="SHK15668.1"/>
    <property type="molecule type" value="Genomic_DNA"/>
</dbReference>
<dbReference type="InterPro" id="IPR004701">
    <property type="entry name" value="PTS_EIIA_man-typ"/>
</dbReference>
<dbReference type="Gene3D" id="3.40.50.510">
    <property type="entry name" value="Phosphotransferase system, mannose-type IIA component"/>
    <property type="match status" value="1"/>
</dbReference>
<name>A0A1M6Q698_9FIRM</name>
<dbReference type="PANTHER" id="PTHR38594:SF1">
    <property type="entry name" value="PEP-DEPENDENT DIHYDROXYACETONE KINASE, PHOSPHORYL DONOR SUBUNIT DHAM"/>
    <property type="match status" value="1"/>
</dbReference>
<evidence type="ECO:0000256" key="3">
    <source>
        <dbReference type="ARBA" id="ARBA00012095"/>
    </source>
</evidence>
<comment type="subunit">
    <text evidence="5">Homodimer. The dihydroxyacetone kinase complex is composed of a homodimer of DhaM, a homodimer of DhaK and the subunit DhaL.</text>
</comment>
<evidence type="ECO:0000259" key="6">
    <source>
        <dbReference type="PROSITE" id="PS51096"/>
    </source>
</evidence>
<dbReference type="SUPFAM" id="SSF53062">
    <property type="entry name" value="PTS system fructose IIA component-like"/>
    <property type="match status" value="1"/>
</dbReference>
<dbReference type="InterPro" id="IPR039643">
    <property type="entry name" value="DhaM"/>
</dbReference>
<dbReference type="GO" id="GO:0047324">
    <property type="term" value="F:phosphoenolpyruvate-glycerone phosphotransferase activity"/>
    <property type="evidence" value="ECO:0007669"/>
    <property type="project" value="UniProtKB-EC"/>
</dbReference>
<keyword evidence="4" id="KW-0808">Transferase</keyword>